<dbReference type="Pfam" id="PF03478">
    <property type="entry name" value="Beta-prop_KIB1-4"/>
    <property type="match status" value="1"/>
</dbReference>
<evidence type="ECO:0000313" key="3">
    <source>
        <dbReference type="EMBL" id="KAK1388598.1"/>
    </source>
</evidence>
<organism evidence="3 4">
    <name type="scientific">Heracleum sosnowskyi</name>
    <dbReference type="NCBI Taxonomy" id="360622"/>
    <lineage>
        <taxon>Eukaryota</taxon>
        <taxon>Viridiplantae</taxon>
        <taxon>Streptophyta</taxon>
        <taxon>Embryophyta</taxon>
        <taxon>Tracheophyta</taxon>
        <taxon>Spermatophyta</taxon>
        <taxon>Magnoliopsida</taxon>
        <taxon>eudicotyledons</taxon>
        <taxon>Gunneridae</taxon>
        <taxon>Pentapetalae</taxon>
        <taxon>asterids</taxon>
        <taxon>campanulids</taxon>
        <taxon>Apiales</taxon>
        <taxon>Apiaceae</taxon>
        <taxon>Apioideae</taxon>
        <taxon>apioid superclade</taxon>
        <taxon>Tordylieae</taxon>
        <taxon>Tordyliinae</taxon>
        <taxon>Heracleum</taxon>
    </lineage>
</organism>
<comment type="caution">
    <text evidence="3">The sequence shown here is derived from an EMBL/GenBank/DDBJ whole genome shotgun (WGS) entry which is preliminary data.</text>
</comment>
<reference evidence="3" key="2">
    <citation type="submission" date="2023-05" db="EMBL/GenBank/DDBJ databases">
        <authorList>
            <person name="Schelkunov M.I."/>
        </authorList>
    </citation>
    <scope>NUCLEOTIDE SEQUENCE</scope>
    <source>
        <strain evidence="3">Hsosn_3</strain>
        <tissue evidence="3">Leaf</tissue>
    </source>
</reference>
<evidence type="ECO:0000313" key="4">
    <source>
        <dbReference type="Proteomes" id="UP001237642"/>
    </source>
</evidence>
<evidence type="ECO:0000259" key="1">
    <source>
        <dbReference type="Pfam" id="PF00646"/>
    </source>
</evidence>
<dbReference type="AlphaFoldDB" id="A0AAD8IP14"/>
<dbReference type="InterPro" id="IPR050942">
    <property type="entry name" value="F-box_BR-signaling"/>
</dbReference>
<dbReference type="EMBL" id="JAUIZM010000004">
    <property type="protein sequence ID" value="KAK1388598.1"/>
    <property type="molecule type" value="Genomic_DNA"/>
</dbReference>
<dbReference type="SUPFAM" id="SSF81383">
    <property type="entry name" value="F-box domain"/>
    <property type="match status" value="1"/>
</dbReference>
<proteinExistence type="predicted"/>
<sequence>MAVDWSELPPELLYTIATNLNHLQDRIRFRSVCQTWRSSAPETPVNLPCQLPWLMLPANNHFSFKQSDHRGFYNLSNNKIHVLSLSKITPRSRRCGSSHGWLAFLEESPLFFLLNPLTRVVVNLPPLSEFPNVMSFDYSKVGREYTLQTGDDDVYSCNLKEMRDSYIKKVILSGSPGSGSDYIVVAIINQTGDLAYCKKDDLSWKFIEEAHGYCEDVVRCNGMFMAVNKYGEIAACDLNGDKPNVSFVNTPHIVGGDMQYLVACKDELLLVTRYLELEFNGDSSQLDIIYKTTEFQVSRLNLKGVKWEALNSLGSKALFLGENSSLALSASEFPECKGNRIYFTDDYSEWNYDGVNGDHDLGVYNLEDGSIEALPCYPFNSYSTRSWPPPIWITPNPC</sequence>
<evidence type="ECO:0000259" key="2">
    <source>
        <dbReference type="Pfam" id="PF03478"/>
    </source>
</evidence>
<accession>A0AAD8IP14</accession>
<feature type="domain" description="KIB1-4 beta-propeller" evidence="2">
    <location>
        <begin position="72"/>
        <end position="365"/>
    </location>
</feature>
<dbReference type="InterPro" id="IPR001810">
    <property type="entry name" value="F-box_dom"/>
</dbReference>
<reference evidence="3" key="1">
    <citation type="submission" date="2023-02" db="EMBL/GenBank/DDBJ databases">
        <title>Genome of toxic invasive species Heracleum sosnowskyi carries increased number of genes despite the absence of recent whole-genome duplications.</title>
        <authorList>
            <person name="Schelkunov M."/>
            <person name="Shtratnikova V."/>
            <person name="Makarenko M."/>
            <person name="Klepikova A."/>
            <person name="Omelchenko D."/>
            <person name="Novikova G."/>
            <person name="Obukhova E."/>
            <person name="Bogdanov V."/>
            <person name="Penin A."/>
            <person name="Logacheva M."/>
        </authorList>
    </citation>
    <scope>NUCLEOTIDE SEQUENCE</scope>
    <source>
        <strain evidence="3">Hsosn_3</strain>
        <tissue evidence="3">Leaf</tissue>
    </source>
</reference>
<dbReference type="Proteomes" id="UP001237642">
    <property type="component" value="Unassembled WGS sequence"/>
</dbReference>
<name>A0AAD8IP14_9APIA</name>
<dbReference type="InterPro" id="IPR036047">
    <property type="entry name" value="F-box-like_dom_sf"/>
</dbReference>
<protein>
    <submittedName>
        <fullName evidence="3">DUF295 domain-containing protein</fullName>
    </submittedName>
</protein>
<dbReference type="InterPro" id="IPR005174">
    <property type="entry name" value="KIB1-4_b-propeller"/>
</dbReference>
<dbReference type="Gene3D" id="1.20.1280.50">
    <property type="match status" value="1"/>
</dbReference>
<gene>
    <name evidence="3" type="ORF">POM88_016776</name>
</gene>
<dbReference type="CDD" id="cd09917">
    <property type="entry name" value="F-box_SF"/>
    <property type="match status" value="1"/>
</dbReference>
<dbReference type="Pfam" id="PF00646">
    <property type="entry name" value="F-box"/>
    <property type="match status" value="1"/>
</dbReference>
<feature type="domain" description="F-box" evidence="1">
    <location>
        <begin position="5"/>
        <end position="38"/>
    </location>
</feature>
<keyword evidence="4" id="KW-1185">Reference proteome</keyword>
<dbReference type="PANTHER" id="PTHR44259:SF114">
    <property type="entry name" value="OS06G0707300 PROTEIN"/>
    <property type="match status" value="1"/>
</dbReference>
<dbReference type="PANTHER" id="PTHR44259">
    <property type="entry name" value="OS07G0183000 PROTEIN-RELATED"/>
    <property type="match status" value="1"/>
</dbReference>